<evidence type="ECO:0000256" key="8">
    <source>
        <dbReference type="ARBA" id="ARBA00023242"/>
    </source>
</evidence>
<evidence type="ECO:0000256" key="10">
    <source>
        <dbReference type="SAM" id="MobiDB-lite"/>
    </source>
</evidence>
<dbReference type="Pfam" id="PF09726">
    <property type="entry name" value="Macoilin"/>
    <property type="match status" value="1"/>
</dbReference>
<dbReference type="Proteomes" id="UP000694395">
    <property type="component" value="Chromosome 32"/>
</dbReference>
<dbReference type="PANTHER" id="PTHR47464:SF3">
    <property type="entry name" value="MACOILIN-2 ISOFORM X1"/>
    <property type="match status" value="1"/>
</dbReference>
<evidence type="ECO:0000256" key="2">
    <source>
        <dbReference type="ARBA" id="ARBA00004269"/>
    </source>
</evidence>
<evidence type="ECO:0000256" key="1">
    <source>
        <dbReference type="ARBA" id="ARBA00004232"/>
    </source>
</evidence>
<keyword evidence="8" id="KW-0539">Nucleus</keyword>
<comment type="similarity">
    <text evidence="3">Belongs to the macoilin family.</text>
</comment>
<evidence type="ECO:0000256" key="3">
    <source>
        <dbReference type="ARBA" id="ARBA00008298"/>
    </source>
</evidence>
<evidence type="ECO:0000256" key="7">
    <source>
        <dbReference type="ARBA" id="ARBA00023136"/>
    </source>
</evidence>
<feature type="transmembrane region" description="Helical" evidence="11">
    <location>
        <begin position="74"/>
        <end position="104"/>
    </location>
</feature>
<feature type="region of interest" description="Disordered" evidence="10">
    <location>
        <begin position="306"/>
        <end position="382"/>
    </location>
</feature>
<dbReference type="GeneTree" id="ENSGT00390000016613"/>
<keyword evidence="13" id="KW-1185">Reference proteome</keyword>
<evidence type="ECO:0000256" key="11">
    <source>
        <dbReference type="SAM" id="Phobius"/>
    </source>
</evidence>
<comment type="subcellular location">
    <subcellularLocation>
        <location evidence="1">Nucleus membrane</location>
        <topology evidence="1">Multi-pass membrane protein</topology>
    </subcellularLocation>
    <subcellularLocation>
        <location evidence="2">Rough endoplasmic reticulum membrane</location>
        <topology evidence="2">Multi-pass membrane protein</topology>
    </subcellularLocation>
</comment>
<dbReference type="GO" id="GO:0030867">
    <property type="term" value="C:rough endoplasmic reticulum membrane"/>
    <property type="evidence" value="ECO:0007669"/>
    <property type="project" value="UniProtKB-SubCell"/>
</dbReference>
<evidence type="ECO:0000256" key="9">
    <source>
        <dbReference type="SAM" id="Coils"/>
    </source>
</evidence>
<keyword evidence="9" id="KW-0175">Coiled coil</keyword>
<feature type="compositionally biased region" description="Polar residues" evidence="10">
    <location>
        <begin position="649"/>
        <end position="663"/>
    </location>
</feature>
<proteinExistence type="inferred from homology"/>
<feature type="region of interest" description="Disordered" evidence="10">
    <location>
        <begin position="206"/>
        <end position="288"/>
    </location>
</feature>
<dbReference type="PANTHER" id="PTHR47464">
    <property type="entry name" value="MACOILIN"/>
    <property type="match status" value="1"/>
</dbReference>
<evidence type="ECO:0000256" key="6">
    <source>
        <dbReference type="ARBA" id="ARBA00022989"/>
    </source>
</evidence>
<feature type="transmembrane region" description="Helical" evidence="11">
    <location>
        <begin position="154"/>
        <end position="174"/>
    </location>
</feature>
<feature type="compositionally biased region" description="Low complexity" evidence="10">
    <location>
        <begin position="630"/>
        <end position="639"/>
    </location>
</feature>
<feature type="region of interest" description="Disordered" evidence="10">
    <location>
        <begin position="630"/>
        <end position="669"/>
    </location>
</feature>
<reference evidence="12" key="1">
    <citation type="submission" date="2020-07" db="EMBL/GenBank/DDBJ databases">
        <title>A long reads based de novo assembly of the rainbow trout Arlee double haploid line genome.</title>
        <authorList>
            <person name="Gao G."/>
            <person name="Palti Y."/>
        </authorList>
    </citation>
    <scope>NUCLEOTIDE SEQUENCE [LARGE SCALE GENOMIC DNA]</scope>
</reference>
<reference evidence="12" key="3">
    <citation type="submission" date="2025-09" db="UniProtKB">
        <authorList>
            <consortium name="Ensembl"/>
        </authorList>
    </citation>
    <scope>IDENTIFICATION</scope>
</reference>
<keyword evidence="5" id="KW-0256">Endoplasmic reticulum</keyword>
<organism evidence="12 13">
    <name type="scientific">Oncorhynchus mykiss</name>
    <name type="common">Rainbow trout</name>
    <name type="synonym">Salmo gairdneri</name>
    <dbReference type="NCBI Taxonomy" id="8022"/>
    <lineage>
        <taxon>Eukaryota</taxon>
        <taxon>Metazoa</taxon>
        <taxon>Chordata</taxon>
        <taxon>Craniata</taxon>
        <taxon>Vertebrata</taxon>
        <taxon>Euteleostomi</taxon>
        <taxon>Actinopterygii</taxon>
        <taxon>Neopterygii</taxon>
        <taxon>Teleostei</taxon>
        <taxon>Protacanthopterygii</taxon>
        <taxon>Salmoniformes</taxon>
        <taxon>Salmonidae</taxon>
        <taxon>Salmoninae</taxon>
        <taxon>Oncorhynchus</taxon>
    </lineage>
</organism>
<evidence type="ECO:0000313" key="12">
    <source>
        <dbReference type="Ensembl" id="ENSOMYP00000007410.2"/>
    </source>
</evidence>
<feature type="coiled-coil region" evidence="9">
    <location>
        <begin position="388"/>
        <end position="556"/>
    </location>
</feature>
<gene>
    <name evidence="12" type="primary">LOC110489362</name>
</gene>
<evidence type="ECO:0000256" key="4">
    <source>
        <dbReference type="ARBA" id="ARBA00022692"/>
    </source>
</evidence>
<dbReference type="Ensembl" id="ENSOMYT00000008250.2">
    <property type="protein sequence ID" value="ENSOMYP00000007410.2"/>
    <property type="gene ID" value="ENSOMYG00000003814.2"/>
</dbReference>
<feature type="compositionally biased region" description="Low complexity" evidence="10">
    <location>
        <begin position="338"/>
        <end position="353"/>
    </location>
</feature>
<dbReference type="AlphaFoldDB" id="A0A8C7NGQ6"/>
<dbReference type="GO" id="GO:0031965">
    <property type="term" value="C:nuclear membrane"/>
    <property type="evidence" value="ECO:0007669"/>
    <property type="project" value="UniProtKB-SubCell"/>
</dbReference>
<keyword evidence="6 11" id="KW-1133">Transmembrane helix</keyword>
<reference evidence="12" key="2">
    <citation type="submission" date="2025-08" db="UniProtKB">
        <authorList>
            <consortium name="Ensembl"/>
        </authorList>
    </citation>
    <scope>IDENTIFICATION</scope>
</reference>
<sequence length="669" mass="76153">MKRRNADCSKLRRPLKRNRITEGIYSSTFLYLKFLVVWVLVLLADFVLEFRFEYLWPFWLFIRSVYDSFRYQGLAFSVFFVCVAFTSDIICLLFIPVQWLFFAASTYVWVQYVWHTERGVCLPTVSLWILFVYMEAAIRFKDLKNFHVDLCRPFAAHCIGYPVVTLGFGFKSYVSYRMRLRKQKEVQKENEFYMQLLQQALPPEQQMLQRQEREAEEAAMAKGVSSEVDLAPPVSQNGATPGKKSPVNSSVPLPELEYREKGRDGNSKEREGKQQQQQHTIGINNNSILHTLDSTLQETEYMENMGGKRLNNDLGGGERKNYKNASGVGGATNSSPRNHSSTNGSVPSSGSSNRNEKKQKSAGKGAANQKDPVENCIPNNQLGKPDALVRLEQDVKRLKADLQASRQLESDLRSHLSSLTSQDRSLRSELGQLRQDNEMLQNKLYSAVQAKQKDKQTISQLEKRLKAEQEARALAEKQLADERKRKKVEEATAARAVALAAASRGECTDSLRGRIRELETECKKLSIDMKLKEEHIRELEGKCQELRKYKENEKDMEVLMSALSAMQDKTQHLENSLSAETRIKLDLFSALGDAKRQLEIAQGQIHQRDQEIAELKRKIAEVMAVMPSISYSNDSSSLSPVTPHYSSKFMDNSPSSLDPNASVYQPLKK</sequence>
<accession>A0A8C7NGQ6</accession>
<protein>
    <submittedName>
        <fullName evidence="12">Macoilin 1a</fullName>
    </submittedName>
</protein>
<feature type="compositionally biased region" description="Polar residues" evidence="10">
    <location>
        <begin position="274"/>
        <end position="288"/>
    </location>
</feature>
<dbReference type="InterPro" id="IPR019130">
    <property type="entry name" value="Macoilin"/>
</dbReference>
<keyword evidence="7 11" id="KW-0472">Membrane</keyword>
<feature type="compositionally biased region" description="Basic and acidic residues" evidence="10">
    <location>
        <begin position="256"/>
        <end position="273"/>
    </location>
</feature>
<name>A0A8C7NGQ6_ONCMY</name>
<feature type="transmembrane region" description="Helical" evidence="11">
    <location>
        <begin position="116"/>
        <end position="134"/>
    </location>
</feature>
<evidence type="ECO:0000313" key="13">
    <source>
        <dbReference type="Proteomes" id="UP000694395"/>
    </source>
</evidence>
<dbReference type="GO" id="GO:0023041">
    <property type="term" value="P:neuronal signal transduction"/>
    <property type="evidence" value="ECO:0007669"/>
    <property type="project" value="InterPro"/>
</dbReference>
<keyword evidence="4 11" id="KW-0812">Transmembrane</keyword>
<evidence type="ECO:0000256" key="5">
    <source>
        <dbReference type="ARBA" id="ARBA00022824"/>
    </source>
</evidence>
<feature type="transmembrane region" description="Helical" evidence="11">
    <location>
        <begin position="20"/>
        <end position="44"/>
    </location>
</feature>